<keyword evidence="1" id="KW-1133">Transmembrane helix</keyword>
<dbReference type="AlphaFoldDB" id="A0AA36G2J4"/>
<organism evidence="2 3">
    <name type="scientific">Mesorhabditis spiculigera</name>
    <dbReference type="NCBI Taxonomy" id="96644"/>
    <lineage>
        <taxon>Eukaryota</taxon>
        <taxon>Metazoa</taxon>
        <taxon>Ecdysozoa</taxon>
        <taxon>Nematoda</taxon>
        <taxon>Chromadorea</taxon>
        <taxon>Rhabditida</taxon>
        <taxon>Rhabditina</taxon>
        <taxon>Rhabditomorpha</taxon>
        <taxon>Rhabditoidea</taxon>
        <taxon>Rhabditidae</taxon>
        <taxon>Mesorhabditinae</taxon>
        <taxon>Mesorhabditis</taxon>
    </lineage>
</organism>
<feature type="transmembrane region" description="Helical" evidence="1">
    <location>
        <begin position="107"/>
        <end position="133"/>
    </location>
</feature>
<accession>A0AA36G2J4</accession>
<dbReference type="EMBL" id="CATQJA010002643">
    <property type="protein sequence ID" value="CAJ0576315.1"/>
    <property type="molecule type" value="Genomic_DNA"/>
</dbReference>
<name>A0AA36G2J4_9BILA</name>
<gene>
    <name evidence="2" type="ORF">MSPICULIGERA_LOCUS14610</name>
</gene>
<keyword evidence="3" id="KW-1185">Reference proteome</keyword>
<dbReference type="Proteomes" id="UP001177023">
    <property type="component" value="Unassembled WGS sequence"/>
</dbReference>
<comment type="caution">
    <text evidence="2">The sequence shown here is derived from an EMBL/GenBank/DDBJ whole genome shotgun (WGS) entry which is preliminary data.</text>
</comment>
<feature type="transmembrane region" description="Helical" evidence="1">
    <location>
        <begin position="72"/>
        <end position="95"/>
    </location>
</feature>
<keyword evidence="1" id="KW-0472">Membrane</keyword>
<feature type="non-terminal residue" evidence="2">
    <location>
        <position position="137"/>
    </location>
</feature>
<proteinExistence type="predicted"/>
<evidence type="ECO:0000313" key="3">
    <source>
        <dbReference type="Proteomes" id="UP001177023"/>
    </source>
</evidence>
<keyword evidence="1" id="KW-0812">Transmembrane</keyword>
<evidence type="ECO:0000313" key="2">
    <source>
        <dbReference type="EMBL" id="CAJ0576315.1"/>
    </source>
</evidence>
<evidence type="ECO:0000256" key="1">
    <source>
        <dbReference type="SAM" id="Phobius"/>
    </source>
</evidence>
<feature type="transmembrane region" description="Helical" evidence="1">
    <location>
        <begin position="30"/>
        <end position="51"/>
    </location>
</feature>
<reference evidence="2" key="1">
    <citation type="submission" date="2023-06" db="EMBL/GenBank/DDBJ databases">
        <authorList>
            <person name="Delattre M."/>
        </authorList>
    </citation>
    <scope>NUCLEOTIDE SEQUENCE</scope>
    <source>
        <strain evidence="2">AF72</strain>
    </source>
</reference>
<protein>
    <submittedName>
        <fullName evidence="2">Uncharacterized protein</fullName>
    </submittedName>
</protein>
<sequence>MYDGYAYFPNNYWETAPNNDTLDQCSSDGVWMMLRPHVIFVTFIYSAAATWHGKQKAKSADAAQQQRMMLGFMKWFTAACSCSSLVLLFQVLWGILDVFTLSLPTQIYYFIPYTAIAALGDLGASCCLIAAVWKCGK</sequence>